<keyword evidence="3" id="KW-1185">Reference proteome</keyword>
<sequence>MTTPAATSIAVAGATGTVGRHVVAVLRARGHGVVELSRARGVDLRRPAGAPIEDVAALLQDCSAVIDCLNVATMARRESIAGFTSTTATLLAAGRAAEVPHHVALSIVGIDRAPTAYYAGKRAQERLVAEHGGAATILRATQFHEFAGQMAPALRRGPVLLAPRMRLAPVAASEVAEALVDLATGTPPSAVGGPRRLEMGGPVVHRFPDLVRRLGLPGWVVPIPYPGRGARAVAGGALLPRSPWRTGQETFEEWLVRSTAPERSVV</sequence>
<dbReference type="SUPFAM" id="SSF51735">
    <property type="entry name" value="NAD(P)-binding Rossmann-fold domains"/>
    <property type="match status" value="1"/>
</dbReference>
<dbReference type="PANTHER" id="PTHR12126">
    <property type="entry name" value="NADH-UBIQUINONE OXIDOREDUCTASE 39 KDA SUBUNIT-RELATED"/>
    <property type="match status" value="1"/>
</dbReference>
<proteinExistence type="predicted"/>
<dbReference type="PANTHER" id="PTHR12126:SF11">
    <property type="entry name" value="NADH DEHYDROGENASE [UBIQUINONE] 1 ALPHA SUBCOMPLEX SUBUNIT 9, MITOCHONDRIAL"/>
    <property type="match status" value="1"/>
</dbReference>
<dbReference type="EMBL" id="BAAAZH010000001">
    <property type="protein sequence ID" value="GAA4108760.1"/>
    <property type="molecule type" value="Genomic_DNA"/>
</dbReference>
<organism evidence="2 3">
    <name type="scientific">Nocardioides fonticola</name>
    <dbReference type="NCBI Taxonomy" id="450363"/>
    <lineage>
        <taxon>Bacteria</taxon>
        <taxon>Bacillati</taxon>
        <taxon>Actinomycetota</taxon>
        <taxon>Actinomycetes</taxon>
        <taxon>Propionibacteriales</taxon>
        <taxon>Nocardioidaceae</taxon>
        <taxon>Nocardioides</taxon>
    </lineage>
</organism>
<evidence type="ECO:0000259" key="1">
    <source>
        <dbReference type="Pfam" id="PF13460"/>
    </source>
</evidence>
<dbReference type="Pfam" id="PF13460">
    <property type="entry name" value="NAD_binding_10"/>
    <property type="match status" value="1"/>
</dbReference>
<dbReference type="RefSeq" id="WP_344731382.1">
    <property type="nucleotide sequence ID" value="NZ_BAAAZH010000001.1"/>
</dbReference>
<dbReference type="Proteomes" id="UP001501495">
    <property type="component" value="Unassembled WGS sequence"/>
</dbReference>
<dbReference type="InterPro" id="IPR016040">
    <property type="entry name" value="NAD(P)-bd_dom"/>
</dbReference>
<gene>
    <name evidence="2" type="ORF">GCM10022215_02660</name>
</gene>
<dbReference type="InterPro" id="IPR051207">
    <property type="entry name" value="ComplexI_NDUFA9_subunit"/>
</dbReference>
<protein>
    <submittedName>
        <fullName evidence="2">NAD(P)H-binding protein</fullName>
    </submittedName>
</protein>
<evidence type="ECO:0000313" key="3">
    <source>
        <dbReference type="Proteomes" id="UP001501495"/>
    </source>
</evidence>
<accession>A0ABP7XCA9</accession>
<comment type="caution">
    <text evidence="2">The sequence shown here is derived from an EMBL/GenBank/DDBJ whole genome shotgun (WGS) entry which is preliminary data.</text>
</comment>
<dbReference type="Gene3D" id="3.40.50.720">
    <property type="entry name" value="NAD(P)-binding Rossmann-like Domain"/>
    <property type="match status" value="1"/>
</dbReference>
<feature type="domain" description="NAD(P)-binding" evidence="1">
    <location>
        <begin position="13"/>
        <end position="182"/>
    </location>
</feature>
<reference evidence="3" key="1">
    <citation type="journal article" date="2019" name="Int. J. Syst. Evol. Microbiol.">
        <title>The Global Catalogue of Microorganisms (GCM) 10K type strain sequencing project: providing services to taxonomists for standard genome sequencing and annotation.</title>
        <authorList>
            <consortium name="The Broad Institute Genomics Platform"/>
            <consortium name="The Broad Institute Genome Sequencing Center for Infectious Disease"/>
            <person name="Wu L."/>
            <person name="Ma J."/>
        </authorList>
    </citation>
    <scope>NUCLEOTIDE SEQUENCE [LARGE SCALE GENOMIC DNA]</scope>
    <source>
        <strain evidence="3">JCM 16703</strain>
    </source>
</reference>
<evidence type="ECO:0000313" key="2">
    <source>
        <dbReference type="EMBL" id="GAA4108760.1"/>
    </source>
</evidence>
<dbReference type="InterPro" id="IPR036291">
    <property type="entry name" value="NAD(P)-bd_dom_sf"/>
</dbReference>
<name>A0ABP7XCA9_9ACTN</name>